<evidence type="ECO:0000256" key="7">
    <source>
        <dbReference type="RuleBase" id="RU003869"/>
    </source>
</evidence>
<dbReference type="AlphaFoldDB" id="A0AAU7NV59"/>
<comment type="function">
    <text evidence="6 8">This protein binds to the 23S rRNA, and is important in its secondary structure. It is located near the subunit interface in the base of the L7/L12 stalk, and near the tRNA binding site of the peptidyltransferase center.</text>
</comment>
<dbReference type="HAMAP" id="MF_01365_B">
    <property type="entry name" value="Ribosomal_uL6_B"/>
    <property type="match status" value="1"/>
</dbReference>
<protein>
    <recommendedName>
        <fullName evidence="6">Large ribosomal subunit protein uL6</fullName>
    </recommendedName>
</protein>
<dbReference type="FunFam" id="3.90.930.12:FF:000001">
    <property type="entry name" value="50S ribosomal protein L6"/>
    <property type="match status" value="1"/>
</dbReference>
<evidence type="ECO:0000259" key="9">
    <source>
        <dbReference type="Pfam" id="PF00347"/>
    </source>
</evidence>
<evidence type="ECO:0000256" key="2">
    <source>
        <dbReference type="ARBA" id="ARBA00022730"/>
    </source>
</evidence>
<dbReference type="InterPro" id="IPR036789">
    <property type="entry name" value="Ribosomal_uL6-like_a/b-dom_sf"/>
</dbReference>
<organism evidence="10 11">
    <name type="scientific">Methylomarinum roseum</name>
    <dbReference type="NCBI Taxonomy" id="3067653"/>
    <lineage>
        <taxon>Bacteria</taxon>
        <taxon>Pseudomonadati</taxon>
        <taxon>Pseudomonadota</taxon>
        <taxon>Gammaproteobacteria</taxon>
        <taxon>Methylococcales</taxon>
        <taxon>Methylococcaceae</taxon>
        <taxon>Methylomarinum</taxon>
    </lineage>
</organism>
<comment type="subunit">
    <text evidence="6">Part of the 50S ribosomal subunit.</text>
</comment>
<evidence type="ECO:0000256" key="5">
    <source>
        <dbReference type="ARBA" id="ARBA00023274"/>
    </source>
</evidence>
<dbReference type="PANTHER" id="PTHR11655:SF14">
    <property type="entry name" value="LARGE RIBOSOMAL SUBUNIT PROTEIN UL6M"/>
    <property type="match status" value="1"/>
</dbReference>
<dbReference type="SUPFAM" id="SSF56053">
    <property type="entry name" value="Ribosomal protein L6"/>
    <property type="match status" value="2"/>
</dbReference>
<keyword evidence="11" id="KW-1185">Reference proteome</keyword>
<dbReference type="InterPro" id="IPR020040">
    <property type="entry name" value="Ribosomal_uL6_a/b-dom"/>
</dbReference>
<evidence type="ECO:0000256" key="4">
    <source>
        <dbReference type="ARBA" id="ARBA00022980"/>
    </source>
</evidence>
<name>A0AAU7NV59_9GAMM</name>
<dbReference type="Gene3D" id="3.90.930.12">
    <property type="entry name" value="Ribosomal protein L6, alpha-beta domain"/>
    <property type="match status" value="2"/>
</dbReference>
<dbReference type="Proteomes" id="UP001225378">
    <property type="component" value="Chromosome"/>
</dbReference>
<dbReference type="GO" id="GO:0022625">
    <property type="term" value="C:cytosolic large ribosomal subunit"/>
    <property type="evidence" value="ECO:0007669"/>
    <property type="project" value="UniProtKB-UniRule"/>
</dbReference>
<feature type="domain" description="Large ribosomal subunit protein uL6 alpha-beta" evidence="9">
    <location>
        <begin position="11"/>
        <end position="82"/>
    </location>
</feature>
<evidence type="ECO:0000256" key="3">
    <source>
        <dbReference type="ARBA" id="ARBA00022884"/>
    </source>
</evidence>
<dbReference type="KEGG" id="mech:Q9L42_001535"/>
<dbReference type="FunFam" id="3.90.930.12:FF:000002">
    <property type="entry name" value="50S ribosomal protein L6"/>
    <property type="match status" value="1"/>
</dbReference>
<evidence type="ECO:0000256" key="6">
    <source>
        <dbReference type="HAMAP-Rule" id="MF_01365"/>
    </source>
</evidence>
<keyword evidence="3 6" id="KW-0694">RNA-binding</keyword>
<dbReference type="GO" id="GO:0002181">
    <property type="term" value="P:cytoplasmic translation"/>
    <property type="evidence" value="ECO:0007669"/>
    <property type="project" value="TreeGrafter"/>
</dbReference>
<reference evidence="10 11" key="1">
    <citation type="journal article" date="2024" name="Microbiology">
        <title>Methylomarinum rosea sp. nov., a novel halophilic methanotrophic bacterium from the hypersaline Lake Elton.</title>
        <authorList>
            <person name="Suleimanov R.Z."/>
            <person name="Oshkin I.Y."/>
            <person name="Danilova O.V."/>
            <person name="Suzina N.E."/>
            <person name="Dedysh S.N."/>
        </authorList>
    </citation>
    <scope>NUCLEOTIDE SEQUENCE [LARGE SCALE GENOMIC DNA]</scope>
    <source>
        <strain evidence="10 11">Ch1-1</strain>
    </source>
</reference>
<keyword evidence="2 6" id="KW-0699">rRNA-binding</keyword>
<gene>
    <name evidence="6 10" type="primary">rplF</name>
    <name evidence="10" type="ORF">Q9L42_001535</name>
</gene>
<keyword evidence="4 6" id="KW-0689">Ribosomal protein</keyword>
<dbReference type="PIRSF" id="PIRSF002162">
    <property type="entry name" value="Ribosomal_L6"/>
    <property type="match status" value="1"/>
</dbReference>
<dbReference type="RefSeq" id="WP_305906382.1">
    <property type="nucleotide sequence ID" value="NZ_CP157743.1"/>
</dbReference>
<evidence type="ECO:0000256" key="1">
    <source>
        <dbReference type="ARBA" id="ARBA00009356"/>
    </source>
</evidence>
<evidence type="ECO:0000313" key="10">
    <source>
        <dbReference type="EMBL" id="XBS20840.1"/>
    </source>
</evidence>
<dbReference type="PANTHER" id="PTHR11655">
    <property type="entry name" value="60S/50S RIBOSOMAL PROTEIN L6/L9"/>
    <property type="match status" value="1"/>
</dbReference>
<dbReference type="NCBIfam" id="TIGR03654">
    <property type="entry name" value="L6_bact"/>
    <property type="match status" value="1"/>
</dbReference>
<dbReference type="InterPro" id="IPR002358">
    <property type="entry name" value="Ribosomal_uL6_CS"/>
</dbReference>
<dbReference type="InterPro" id="IPR000702">
    <property type="entry name" value="Ribosomal_uL6-like"/>
</dbReference>
<dbReference type="PROSITE" id="PS00525">
    <property type="entry name" value="RIBOSOMAL_L6_1"/>
    <property type="match status" value="1"/>
</dbReference>
<comment type="similarity">
    <text evidence="1 6 7">Belongs to the universal ribosomal protein uL6 family.</text>
</comment>
<dbReference type="GO" id="GO:0003735">
    <property type="term" value="F:structural constituent of ribosome"/>
    <property type="evidence" value="ECO:0007669"/>
    <property type="project" value="UniProtKB-UniRule"/>
</dbReference>
<dbReference type="GO" id="GO:0019843">
    <property type="term" value="F:rRNA binding"/>
    <property type="evidence" value="ECO:0007669"/>
    <property type="project" value="UniProtKB-UniRule"/>
</dbReference>
<dbReference type="PRINTS" id="PR00059">
    <property type="entry name" value="RIBOSOMALL6"/>
</dbReference>
<evidence type="ECO:0000313" key="11">
    <source>
        <dbReference type="Proteomes" id="UP001225378"/>
    </source>
</evidence>
<sequence>MSRIANAPITIPSGVDVKLDGSNMTVKGKGGQLSYDIHDGVDVEINDNVIQIKWDDSVKNAKAQAGTTRASINNMVTGVSAGFEKKLTLIGVGYRAQVQGSKLTLSLGFSNPVIYEVPQGIAVEAPSQTELVVKGSNKQQVGQVASEIRAFRPPEPYKGKGVRYADEYVARKEAKKK</sequence>
<evidence type="ECO:0000256" key="8">
    <source>
        <dbReference type="RuleBase" id="RU003870"/>
    </source>
</evidence>
<accession>A0AAU7NV59</accession>
<keyword evidence="5 6" id="KW-0687">Ribonucleoprotein</keyword>
<proteinExistence type="inferred from homology"/>
<dbReference type="InterPro" id="IPR019906">
    <property type="entry name" value="Ribosomal_uL6_bac-type"/>
</dbReference>
<dbReference type="EMBL" id="CP157743">
    <property type="protein sequence ID" value="XBS20840.1"/>
    <property type="molecule type" value="Genomic_DNA"/>
</dbReference>
<dbReference type="Pfam" id="PF00347">
    <property type="entry name" value="Ribosomal_L6"/>
    <property type="match status" value="2"/>
</dbReference>
<feature type="domain" description="Large ribosomal subunit protein uL6 alpha-beta" evidence="9">
    <location>
        <begin position="90"/>
        <end position="164"/>
    </location>
</feature>